<evidence type="ECO:0000256" key="5">
    <source>
        <dbReference type="ARBA" id="ARBA00022679"/>
    </source>
</evidence>
<evidence type="ECO:0000256" key="7">
    <source>
        <dbReference type="ARBA" id="ARBA00022842"/>
    </source>
</evidence>
<dbReference type="NCBIfam" id="TIGR01496">
    <property type="entry name" value="DHPS"/>
    <property type="match status" value="1"/>
</dbReference>
<dbReference type="InterPro" id="IPR045031">
    <property type="entry name" value="DHP_synth-like"/>
</dbReference>
<evidence type="ECO:0000313" key="10">
    <source>
        <dbReference type="EMBL" id="KOF03498.1"/>
    </source>
</evidence>
<evidence type="ECO:0000256" key="2">
    <source>
        <dbReference type="ARBA" id="ARBA00001946"/>
    </source>
</evidence>
<keyword evidence="8" id="KW-0289">Folate biosynthesis</keyword>
<comment type="cofactor">
    <cofactor evidence="2">
        <name>Mg(2+)</name>
        <dbReference type="ChEBI" id="CHEBI:18420"/>
    </cofactor>
</comment>
<feature type="domain" description="Pterin-binding" evidence="9">
    <location>
        <begin position="26"/>
        <end position="278"/>
    </location>
</feature>
<organism evidence="10 11">
    <name type="scientific">Roseivirga seohaensis subsp. aquiponti</name>
    <dbReference type="NCBI Taxonomy" id="1566026"/>
    <lineage>
        <taxon>Bacteria</taxon>
        <taxon>Pseudomonadati</taxon>
        <taxon>Bacteroidota</taxon>
        <taxon>Cytophagia</taxon>
        <taxon>Cytophagales</taxon>
        <taxon>Roseivirgaceae</taxon>
        <taxon>Roseivirga</taxon>
    </lineage>
</organism>
<dbReference type="RefSeq" id="WP_053222863.1">
    <property type="nucleotide sequence ID" value="NZ_JSVA01000007.1"/>
</dbReference>
<evidence type="ECO:0000313" key="11">
    <source>
        <dbReference type="Proteomes" id="UP000036908"/>
    </source>
</evidence>
<dbReference type="Proteomes" id="UP000036908">
    <property type="component" value="Unassembled WGS sequence"/>
</dbReference>
<dbReference type="InterPro" id="IPR011005">
    <property type="entry name" value="Dihydropteroate_synth-like_sf"/>
</dbReference>
<dbReference type="EMBL" id="JSVA01000007">
    <property type="protein sequence ID" value="KOF03498.1"/>
    <property type="molecule type" value="Genomic_DNA"/>
</dbReference>
<sequence length="285" mass="31365">MKAKDKIFQVKKTLNLRGNLVSLDTPAVMGILNITPDSFYSLGRQNTEKEILSTAEGMLAEGALILDIGGYSSRPNAEDINTEIETDRISKALALIVKEFPEAYISIDTFRSSVAKVAIDQGACIINDISGGTLDTNMFETVAKLNVPYIMMHMRGTPQNMSQQTDYKNLLKEVILFFSERVEKLRILGVNDIILDPGFGFAKTAKQSYEILQNLDYFKGLRLPLLAGLSRKSMIYKTLGISAEEALNGTTALNMAALINGASILRVHDVKAAVETVKLYKAIHP</sequence>
<evidence type="ECO:0000256" key="8">
    <source>
        <dbReference type="ARBA" id="ARBA00022909"/>
    </source>
</evidence>
<dbReference type="Pfam" id="PF00809">
    <property type="entry name" value="Pterin_bind"/>
    <property type="match status" value="1"/>
</dbReference>
<gene>
    <name evidence="10" type="ORF">OB69_06345</name>
</gene>
<dbReference type="GO" id="GO:0004156">
    <property type="term" value="F:dihydropteroate synthase activity"/>
    <property type="evidence" value="ECO:0007669"/>
    <property type="project" value="UniProtKB-EC"/>
</dbReference>
<proteinExistence type="predicted"/>
<dbReference type="SUPFAM" id="SSF51717">
    <property type="entry name" value="Dihydropteroate synthetase-like"/>
    <property type="match status" value="1"/>
</dbReference>
<comment type="caution">
    <text evidence="10">The sequence shown here is derived from an EMBL/GenBank/DDBJ whole genome shotgun (WGS) entry which is preliminary data.</text>
</comment>
<dbReference type="PANTHER" id="PTHR20941:SF1">
    <property type="entry name" value="FOLIC ACID SYNTHESIS PROTEIN FOL1"/>
    <property type="match status" value="1"/>
</dbReference>
<keyword evidence="7" id="KW-0460">Magnesium</keyword>
<dbReference type="CDD" id="cd00739">
    <property type="entry name" value="DHPS"/>
    <property type="match status" value="1"/>
</dbReference>
<comment type="pathway">
    <text evidence="3">Cofactor biosynthesis; tetrahydrofolate biosynthesis; 7,8-dihydrofolate from 2-amino-4-hydroxy-6-hydroxymethyl-7,8-dihydropteridine diphosphate and 4-aminobenzoate: step 1/2.</text>
</comment>
<dbReference type="PROSITE" id="PS00793">
    <property type="entry name" value="DHPS_2"/>
    <property type="match status" value="1"/>
</dbReference>
<evidence type="ECO:0000259" key="9">
    <source>
        <dbReference type="PROSITE" id="PS50972"/>
    </source>
</evidence>
<comment type="catalytic activity">
    <reaction evidence="1">
        <text>(7,8-dihydropterin-6-yl)methyl diphosphate + 4-aminobenzoate = 7,8-dihydropteroate + diphosphate</text>
        <dbReference type="Rhea" id="RHEA:19949"/>
        <dbReference type="ChEBI" id="CHEBI:17836"/>
        <dbReference type="ChEBI" id="CHEBI:17839"/>
        <dbReference type="ChEBI" id="CHEBI:33019"/>
        <dbReference type="ChEBI" id="CHEBI:72950"/>
        <dbReference type="EC" id="2.5.1.15"/>
    </reaction>
</comment>
<keyword evidence="5" id="KW-0808">Transferase</keyword>
<dbReference type="InterPro" id="IPR000489">
    <property type="entry name" value="Pterin-binding_dom"/>
</dbReference>
<evidence type="ECO:0000256" key="4">
    <source>
        <dbReference type="ARBA" id="ARBA00012458"/>
    </source>
</evidence>
<evidence type="ECO:0000256" key="6">
    <source>
        <dbReference type="ARBA" id="ARBA00022723"/>
    </source>
</evidence>
<dbReference type="AlphaFoldDB" id="A0A0L8ALX1"/>
<dbReference type="PROSITE" id="PS50972">
    <property type="entry name" value="PTERIN_BINDING"/>
    <property type="match status" value="1"/>
</dbReference>
<dbReference type="Gene3D" id="3.20.20.20">
    <property type="entry name" value="Dihydropteroate synthase-like"/>
    <property type="match status" value="1"/>
</dbReference>
<keyword evidence="11" id="KW-1185">Reference proteome</keyword>
<dbReference type="PANTHER" id="PTHR20941">
    <property type="entry name" value="FOLATE SYNTHESIS PROTEINS"/>
    <property type="match status" value="1"/>
</dbReference>
<dbReference type="PATRIC" id="fig|1566026.4.peg.3096"/>
<name>A0A0L8ALX1_9BACT</name>
<dbReference type="GO" id="GO:0046656">
    <property type="term" value="P:folic acid biosynthetic process"/>
    <property type="evidence" value="ECO:0007669"/>
    <property type="project" value="UniProtKB-KW"/>
</dbReference>
<evidence type="ECO:0000256" key="1">
    <source>
        <dbReference type="ARBA" id="ARBA00000012"/>
    </source>
</evidence>
<reference evidence="11" key="1">
    <citation type="submission" date="2014-11" db="EMBL/GenBank/DDBJ databases">
        <title>Genome sequencing of Roseivirga sp. D-25.</title>
        <authorList>
            <person name="Selvaratnam C."/>
            <person name="Thevarajoo S."/>
            <person name="Goh K.M."/>
            <person name="Eee R."/>
            <person name="Chan K.-G."/>
            <person name="Chong C.S."/>
        </authorList>
    </citation>
    <scope>NUCLEOTIDE SEQUENCE [LARGE SCALE GENOMIC DNA]</scope>
    <source>
        <strain evidence="11">D-25</strain>
    </source>
</reference>
<evidence type="ECO:0000256" key="3">
    <source>
        <dbReference type="ARBA" id="ARBA00004763"/>
    </source>
</evidence>
<dbReference type="GO" id="GO:0046872">
    <property type="term" value="F:metal ion binding"/>
    <property type="evidence" value="ECO:0007669"/>
    <property type="project" value="UniProtKB-KW"/>
</dbReference>
<dbReference type="InterPro" id="IPR006390">
    <property type="entry name" value="DHP_synth_dom"/>
</dbReference>
<dbReference type="GO" id="GO:0005829">
    <property type="term" value="C:cytosol"/>
    <property type="evidence" value="ECO:0007669"/>
    <property type="project" value="TreeGrafter"/>
</dbReference>
<dbReference type="GO" id="GO:0046654">
    <property type="term" value="P:tetrahydrofolate biosynthetic process"/>
    <property type="evidence" value="ECO:0007669"/>
    <property type="project" value="TreeGrafter"/>
</dbReference>
<accession>A0A0L8ALX1</accession>
<protein>
    <recommendedName>
        <fullName evidence="4">dihydropteroate synthase</fullName>
        <ecNumber evidence="4">2.5.1.15</ecNumber>
    </recommendedName>
</protein>
<keyword evidence="6" id="KW-0479">Metal-binding</keyword>
<dbReference type="EC" id="2.5.1.15" evidence="4"/>